<dbReference type="EMBL" id="JBHSSW010000003">
    <property type="protein sequence ID" value="MFC6196823.1"/>
    <property type="molecule type" value="Genomic_DNA"/>
</dbReference>
<dbReference type="Gene3D" id="3.40.1190.10">
    <property type="entry name" value="Mur-like, catalytic domain"/>
    <property type="match status" value="1"/>
</dbReference>
<proteinExistence type="inferred from homology"/>
<evidence type="ECO:0000313" key="15">
    <source>
        <dbReference type="EMBL" id="MFC6196823.1"/>
    </source>
</evidence>
<dbReference type="Gene3D" id="3.40.1390.10">
    <property type="entry name" value="MurE/MurF, N-terminal domain"/>
    <property type="match status" value="1"/>
</dbReference>
<comment type="caution">
    <text evidence="15">The sequence shown here is derived from an EMBL/GenBank/DDBJ whole genome shotgun (WGS) entry which is preliminary data.</text>
</comment>
<feature type="binding site" evidence="10">
    <location>
        <begin position="106"/>
        <end position="112"/>
    </location>
    <ligand>
        <name>ATP</name>
        <dbReference type="ChEBI" id="CHEBI:30616"/>
    </ligand>
</feature>
<dbReference type="PANTHER" id="PTHR43024">
    <property type="entry name" value="UDP-N-ACETYLMURAMOYL-TRIPEPTIDE--D-ALANYL-D-ALANINE LIGASE"/>
    <property type="match status" value="1"/>
</dbReference>
<dbReference type="InterPro" id="IPR035911">
    <property type="entry name" value="MurE/MurF_N"/>
</dbReference>
<evidence type="ECO:0000256" key="2">
    <source>
        <dbReference type="ARBA" id="ARBA00022598"/>
    </source>
</evidence>
<dbReference type="InterPro" id="IPR013221">
    <property type="entry name" value="Mur_ligase_cen"/>
</dbReference>
<dbReference type="EC" id="6.3.2.10" evidence="10 11"/>
<dbReference type="GO" id="GO:0047480">
    <property type="term" value="F:UDP-N-acetylmuramoyl-tripeptide-D-alanyl-D-alanine ligase activity"/>
    <property type="evidence" value="ECO:0007669"/>
    <property type="project" value="UniProtKB-EC"/>
</dbReference>
<gene>
    <name evidence="10 15" type="primary">murF</name>
    <name evidence="15" type="ORF">ACFQDM_01965</name>
</gene>
<feature type="domain" description="Mur ligase C-terminal" evidence="13">
    <location>
        <begin position="330"/>
        <end position="441"/>
    </location>
</feature>
<evidence type="ECO:0000256" key="1">
    <source>
        <dbReference type="ARBA" id="ARBA00022490"/>
    </source>
</evidence>
<evidence type="ECO:0000259" key="13">
    <source>
        <dbReference type="Pfam" id="PF02875"/>
    </source>
</evidence>
<dbReference type="HAMAP" id="MF_02019">
    <property type="entry name" value="MurF"/>
    <property type="match status" value="1"/>
</dbReference>
<dbReference type="InterPro" id="IPR036565">
    <property type="entry name" value="Mur-like_cat_sf"/>
</dbReference>
<evidence type="ECO:0000256" key="8">
    <source>
        <dbReference type="ARBA" id="ARBA00023306"/>
    </source>
</evidence>
<dbReference type="InterPro" id="IPR051046">
    <property type="entry name" value="MurCDEF_CellWall_CoF430Synth"/>
</dbReference>
<keyword evidence="8 10" id="KW-0131">Cell cycle</keyword>
<sequence length="470" mass="50114">MLRPLWTASEAAAATGGRVVGDWSVTGISIDTRTLQPGELFVALKDTRDGHDFVPNAYKTGAGACLVSRQIDDVPALQVDDTLTALEDMGRAARARTDAFCCAITGSVGKTSVKEMVARIFRSQGHAHWSVKSFNNHWGVPLTLARMPEETTRAVFEIGMNTPGEIEPRSLMVQPHAALITKIAPAHLEGMGSEDAVAIEKSAIFAGLESDGFILLPSNDRFFDLLSQRARDYAPKAKLLTFGDYRSDAFVTASECDGVSTRFDLSVQGETVSVTVDAVGEHWGQNIAAAMLLATCSGISAEDAAEALSGYTPPEGRGQAEWLALPEDGKALLVDDAYNANPESMRAALAGFAQRPANRHLIALGEMKELGPDADKLHADLAPQIIACNPAIVFLAGDGIKPLAEALEGKVKTEWAPNAAGLQQMVNKLLTDGDALLIKGSNASGMRTLADALRTWSKAQTLPEMDSKDR</sequence>
<evidence type="ECO:0000256" key="11">
    <source>
        <dbReference type="RuleBase" id="RU004136"/>
    </source>
</evidence>
<dbReference type="InterPro" id="IPR004101">
    <property type="entry name" value="Mur_ligase_C"/>
</dbReference>
<keyword evidence="3 10" id="KW-0132">Cell division</keyword>
<dbReference type="RefSeq" id="WP_377374733.1">
    <property type="nucleotide sequence ID" value="NZ_JBHSSW010000003.1"/>
</dbReference>
<keyword evidence="6 10" id="KW-0133">Cell shape</keyword>
<dbReference type="Gene3D" id="3.90.190.20">
    <property type="entry name" value="Mur ligase, C-terminal domain"/>
    <property type="match status" value="1"/>
</dbReference>
<dbReference type="InterPro" id="IPR036615">
    <property type="entry name" value="Mur_ligase_C_dom_sf"/>
</dbReference>
<dbReference type="Pfam" id="PF01225">
    <property type="entry name" value="Mur_ligase"/>
    <property type="match status" value="1"/>
</dbReference>
<evidence type="ECO:0000256" key="5">
    <source>
        <dbReference type="ARBA" id="ARBA00022840"/>
    </source>
</evidence>
<dbReference type="PANTHER" id="PTHR43024:SF1">
    <property type="entry name" value="UDP-N-ACETYLMURAMOYL-TRIPEPTIDE--D-ALANYL-D-ALANINE LIGASE"/>
    <property type="match status" value="1"/>
</dbReference>
<dbReference type="Proteomes" id="UP001596303">
    <property type="component" value="Unassembled WGS sequence"/>
</dbReference>
<comment type="pathway">
    <text evidence="10 11">Cell wall biogenesis; peptidoglycan biosynthesis.</text>
</comment>
<protein>
    <recommendedName>
        <fullName evidence="10 11">UDP-N-acetylmuramoyl-tripeptide--D-alanyl-D-alanine ligase</fullName>
        <ecNumber evidence="10 11">6.3.2.10</ecNumber>
    </recommendedName>
    <alternativeName>
        <fullName evidence="10">D-alanyl-D-alanine-adding enzyme</fullName>
    </alternativeName>
</protein>
<keyword evidence="9 10" id="KW-0961">Cell wall biogenesis/degradation</keyword>
<evidence type="ECO:0000259" key="12">
    <source>
        <dbReference type="Pfam" id="PF01225"/>
    </source>
</evidence>
<evidence type="ECO:0000256" key="7">
    <source>
        <dbReference type="ARBA" id="ARBA00022984"/>
    </source>
</evidence>
<evidence type="ECO:0000256" key="9">
    <source>
        <dbReference type="ARBA" id="ARBA00023316"/>
    </source>
</evidence>
<feature type="domain" description="Mur ligase N-terminal catalytic" evidence="12">
    <location>
        <begin position="25"/>
        <end position="71"/>
    </location>
</feature>
<accession>A0ABW1S5A9</accession>
<keyword evidence="7 10" id="KW-0573">Peptidoglycan synthesis</keyword>
<dbReference type="SUPFAM" id="SSF53244">
    <property type="entry name" value="MurD-like peptide ligases, peptide-binding domain"/>
    <property type="match status" value="1"/>
</dbReference>
<dbReference type="NCBIfam" id="TIGR01143">
    <property type="entry name" value="murF"/>
    <property type="match status" value="1"/>
</dbReference>
<reference evidence="16" key="1">
    <citation type="journal article" date="2019" name="Int. J. Syst. Evol. Microbiol.">
        <title>The Global Catalogue of Microorganisms (GCM) 10K type strain sequencing project: providing services to taxonomists for standard genome sequencing and annotation.</title>
        <authorList>
            <consortium name="The Broad Institute Genomics Platform"/>
            <consortium name="The Broad Institute Genome Sequencing Center for Infectious Disease"/>
            <person name="Wu L."/>
            <person name="Ma J."/>
        </authorList>
    </citation>
    <scope>NUCLEOTIDE SEQUENCE [LARGE SCALE GENOMIC DNA]</scope>
    <source>
        <strain evidence="16">CGMCC-1.15741</strain>
    </source>
</reference>
<dbReference type="Pfam" id="PF08245">
    <property type="entry name" value="Mur_ligase_M"/>
    <property type="match status" value="1"/>
</dbReference>
<keyword evidence="2 10" id="KW-0436">Ligase</keyword>
<keyword evidence="5 10" id="KW-0067">ATP-binding</keyword>
<keyword evidence="1 10" id="KW-0963">Cytoplasm</keyword>
<evidence type="ECO:0000256" key="10">
    <source>
        <dbReference type="HAMAP-Rule" id="MF_02019"/>
    </source>
</evidence>
<organism evidence="15 16">
    <name type="scientific">Ponticaulis profundi</name>
    <dbReference type="NCBI Taxonomy" id="2665222"/>
    <lineage>
        <taxon>Bacteria</taxon>
        <taxon>Pseudomonadati</taxon>
        <taxon>Pseudomonadota</taxon>
        <taxon>Alphaproteobacteria</taxon>
        <taxon>Hyphomonadales</taxon>
        <taxon>Hyphomonadaceae</taxon>
        <taxon>Ponticaulis</taxon>
    </lineage>
</organism>
<comment type="catalytic activity">
    <reaction evidence="10 11">
        <text>D-alanyl-D-alanine + UDP-N-acetyl-alpha-D-muramoyl-L-alanyl-gamma-D-glutamyl-meso-2,6-diaminopimelate + ATP = UDP-N-acetyl-alpha-D-muramoyl-L-alanyl-gamma-D-glutamyl-meso-2,6-diaminopimeloyl-D-alanyl-D-alanine + ADP + phosphate + H(+)</text>
        <dbReference type="Rhea" id="RHEA:28374"/>
        <dbReference type="ChEBI" id="CHEBI:15378"/>
        <dbReference type="ChEBI" id="CHEBI:30616"/>
        <dbReference type="ChEBI" id="CHEBI:43474"/>
        <dbReference type="ChEBI" id="CHEBI:57822"/>
        <dbReference type="ChEBI" id="CHEBI:61386"/>
        <dbReference type="ChEBI" id="CHEBI:83905"/>
        <dbReference type="ChEBI" id="CHEBI:456216"/>
        <dbReference type="EC" id="6.3.2.10"/>
    </reaction>
</comment>
<comment type="subcellular location">
    <subcellularLocation>
        <location evidence="10 11">Cytoplasm</location>
    </subcellularLocation>
</comment>
<evidence type="ECO:0000313" key="16">
    <source>
        <dbReference type="Proteomes" id="UP001596303"/>
    </source>
</evidence>
<comment type="function">
    <text evidence="10 11">Involved in cell wall formation. Catalyzes the final step in the synthesis of UDP-N-acetylmuramoyl-pentapeptide, the precursor of murein.</text>
</comment>
<evidence type="ECO:0000256" key="3">
    <source>
        <dbReference type="ARBA" id="ARBA00022618"/>
    </source>
</evidence>
<dbReference type="InterPro" id="IPR000713">
    <property type="entry name" value="Mur_ligase_N"/>
</dbReference>
<feature type="domain" description="Mur ligase central" evidence="14">
    <location>
        <begin position="104"/>
        <end position="294"/>
    </location>
</feature>
<dbReference type="Pfam" id="PF02875">
    <property type="entry name" value="Mur_ligase_C"/>
    <property type="match status" value="1"/>
</dbReference>
<evidence type="ECO:0000256" key="4">
    <source>
        <dbReference type="ARBA" id="ARBA00022741"/>
    </source>
</evidence>
<dbReference type="SUPFAM" id="SSF53623">
    <property type="entry name" value="MurD-like peptide ligases, catalytic domain"/>
    <property type="match status" value="1"/>
</dbReference>
<keyword evidence="4 10" id="KW-0547">Nucleotide-binding</keyword>
<name>A0ABW1S5A9_9PROT</name>
<evidence type="ECO:0000256" key="6">
    <source>
        <dbReference type="ARBA" id="ARBA00022960"/>
    </source>
</evidence>
<comment type="similarity">
    <text evidence="10">Belongs to the MurCDEF family. MurF subfamily.</text>
</comment>
<keyword evidence="16" id="KW-1185">Reference proteome</keyword>
<dbReference type="SUPFAM" id="SSF63418">
    <property type="entry name" value="MurE/MurF N-terminal domain"/>
    <property type="match status" value="1"/>
</dbReference>
<dbReference type="InterPro" id="IPR005863">
    <property type="entry name" value="UDP-N-AcMur_synth"/>
</dbReference>
<evidence type="ECO:0000259" key="14">
    <source>
        <dbReference type="Pfam" id="PF08245"/>
    </source>
</evidence>